<dbReference type="RefSeq" id="WP_152753866.1">
    <property type="nucleotide sequence ID" value="NZ_SPSE01000054.1"/>
</dbReference>
<comment type="caution">
    <text evidence="2">The sequence shown here is derived from an EMBL/GenBank/DDBJ whole genome shotgun (WGS) entry which is preliminary data.</text>
</comment>
<sequence>MYNKTKRTTIVLAILMSIFIFTGCSQNSKTALPADEQAVYNNMKTFDINVDVFDKEILKDTNVESIKVEKSTLKKYKFKENEMTISLFITKNKCTLISFDINKKNITDKEKLQYKIEIKKILDISSNAKLVNDLPDKIFKTGKLKFGDYSSTTDLVEFGTTIQIAPTSSNAN</sequence>
<keyword evidence="1" id="KW-0732">Signal</keyword>
<organism evidence="2 3">
    <name type="scientific">Clostridium estertheticum</name>
    <dbReference type="NCBI Taxonomy" id="238834"/>
    <lineage>
        <taxon>Bacteria</taxon>
        <taxon>Bacillati</taxon>
        <taxon>Bacillota</taxon>
        <taxon>Clostridia</taxon>
        <taxon>Eubacteriales</taxon>
        <taxon>Clostridiaceae</taxon>
        <taxon>Clostridium</taxon>
    </lineage>
</organism>
<name>A0A5N7J7L9_9CLOT</name>
<feature type="signal peptide" evidence="1">
    <location>
        <begin position="1"/>
        <end position="22"/>
    </location>
</feature>
<evidence type="ECO:0000313" key="3">
    <source>
        <dbReference type="Proteomes" id="UP000342249"/>
    </source>
</evidence>
<proteinExistence type="predicted"/>
<evidence type="ECO:0000313" key="2">
    <source>
        <dbReference type="EMBL" id="MPQ64712.1"/>
    </source>
</evidence>
<dbReference type="PROSITE" id="PS51257">
    <property type="entry name" value="PROKAR_LIPOPROTEIN"/>
    <property type="match status" value="1"/>
</dbReference>
<evidence type="ECO:0008006" key="4">
    <source>
        <dbReference type="Google" id="ProtNLM"/>
    </source>
</evidence>
<gene>
    <name evidence="2" type="ORF">E4V82_21800</name>
</gene>
<protein>
    <recommendedName>
        <fullName evidence="4">Lipoprotein</fullName>
    </recommendedName>
</protein>
<feature type="chain" id="PRO_5038575673" description="Lipoprotein" evidence="1">
    <location>
        <begin position="23"/>
        <end position="172"/>
    </location>
</feature>
<dbReference type="EMBL" id="SPSF01000055">
    <property type="protein sequence ID" value="MPQ64712.1"/>
    <property type="molecule type" value="Genomic_DNA"/>
</dbReference>
<reference evidence="2 3" key="1">
    <citation type="journal article" date="2019" name="Lett. Appl. Microbiol.">
        <title>A case of 'blown pack' spoilage of vacuum-packaged pork likely associated with Clostridium estertheticum in Canada.</title>
        <authorList>
            <person name="Zhang P."/>
            <person name="Ward P."/>
            <person name="McMullen L.M."/>
            <person name="Yang X."/>
        </authorList>
    </citation>
    <scope>NUCLEOTIDE SEQUENCE [LARGE SCALE GENOMIC DNA]</scope>
    <source>
        <strain evidence="2 3">MA19</strain>
    </source>
</reference>
<accession>A0A5N7J7L9</accession>
<evidence type="ECO:0000256" key="1">
    <source>
        <dbReference type="SAM" id="SignalP"/>
    </source>
</evidence>
<dbReference type="AlphaFoldDB" id="A0A5N7J7L9"/>
<dbReference type="Proteomes" id="UP000342249">
    <property type="component" value="Unassembled WGS sequence"/>
</dbReference>